<name>A0AAJ6XCS0_POPEU</name>
<dbReference type="InterPro" id="IPR004304">
    <property type="entry name" value="FmdA_AmdA"/>
</dbReference>
<dbReference type="GO" id="GO:0016811">
    <property type="term" value="F:hydrolase activity, acting on carbon-nitrogen (but not peptide) bonds, in linear amides"/>
    <property type="evidence" value="ECO:0007669"/>
    <property type="project" value="InterPro"/>
</dbReference>
<dbReference type="Proteomes" id="UP000694918">
    <property type="component" value="Unplaced"/>
</dbReference>
<keyword evidence="1" id="KW-1185">Reference proteome</keyword>
<reference evidence="2" key="1">
    <citation type="submission" date="2025-08" db="UniProtKB">
        <authorList>
            <consortium name="RefSeq"/>
        </authorList>
    </citation>
    <scope>IDENTIFICATION</scope>
</reference>
<gene>
    <name evidence="2" type="primary">LOC105117732</name>
</gene>
<organism evidence="1 2">
    <name type="scientific">Populus euphratica</name>
    <name type="common">Euphrates poplar</name>
    <dbReference type="NCBI Taxonomy" id="75702"/>
    <lineage>
        <taxon>Eukaryota</taxon>
        <taxon>Viridiplantae</taxon>
        <taxon>Streptophyta</taxon>
        <taxon>Embryophyta</taxon>
        <taxon>Tracheophyta</taxon>
        <taxon>Spermatophyta</taxon>
        <taxon>Magnoliopsida</taxon>
        <taxon>eudicotyledons</taxon>
        <taxon>Gunneridae</taxon>
        <taxon>Pentapetalae</taxon>
        <taxon>rosids</taxon>
        <taxon>fabids</taxon>
        <taxon>Malpighiales</taxon>
        <taxon>Salicaceae</taxon>
        <taxon>Saliceae</taxon>
        <taxon>Populus</taxon>
    </lineage>
</organism>
<proteinExistence type="predicted"/>
<dbReference type="GeneID" id="105117732"/>
<dbReference type="KEGG" id="peu:105117732"/>
<dbReference type="PANTHER" id="PTHR31891">
    <property type="entry name" value="FORMAMIDASE C869.04-RELATED"/>
    <property type="match status" value="1"/>
</dbReference>
<dbReference type="PANTHER" id="PTHR31891:SF1">
    <property type="entry name" value="FORMAMIDASE C869.04-RELATED"/>
    <property type="match status" value="1"/>
</dbReference>
<evidence type="ECO:0000313" key="2">
    <source>
        <dbReference type="RefSeq" id="XP_011013789.1"/>
    </source>
</evidence>
<protein>
    <submittedName>
        <fullName evidence="2">Formamidase C869.04</fullName>
    </submittedName>
</protein>
<accession>A0AAJ6XCS0</accession>
<evidence type="ECO:0000313" key="1">
    <source>
        <dbReference type="Proteomes" id="UP000694918"/>
    </source>
</evidence>
<dbReference type="RefSeq" id="XP_011013789.1">
    <property type="nucleotide sequence ID" value="XM_011015487.1"/>
</dbReference>
<sequence>MVDWTGGMIEDDDSAVDVKTIDLSTTCKKIYDEVGEQSSAWFIISISQSEFWTRMGTQQSQMYLLLSCCPCEGRISGKVDSPNAGATFAVPTAICDQVVN</sequence>
<dbReference type="AlphaFoldDB" id="A0AAJ6XCS0"/>
<dbReference type="Pfam" id="PF03069">
    <property type="entry name" value="FmdA_AmdA"/>
    <property type="match status" value="1"/>
</dbReference>